<feature type="non-terminal residue" evidence="2">
    <location>
        <position position="1"/>
    </location>
</feature>
<feature type="region of interest" description="Disordered" evidence="1">
    <location>
        <begin position="1"/>
        <end position="24"/>
    </location>
</feature>
<sequence>HSDEQCVAEGIPSPDHLEGKAPKSGPLEKIVKNALTINILPKTLLFSGDYQNHGNDKAVEEYMSFF</sequence>
<organism evidence="2 3">
    <name type="scientific">Datura stramonium</name>
    <name type="common">Jimsonweed</name>
    <name type="synonym">Common thornapple</name>
    <dbReference type="NCBI Taxonomy" id="4076"/>
    <lineage>
        <taxon>Eukaryota</taxon>
        <taxon>Viridiplantae</taxon>
        <taxon>Streptophyta</taxon>
        <taxon>Embryophyta</taxon>
        <taxon>Tracheophyta</taxon>
        <taxon>Spermatophyta</taxon>
        <taxon>Magnoliopsida</taxon>
        <taxon>eudicotyledons</taxon>
        <taxon>Gunneridae</taxon>
        <taxon>Pentapetalae</taxon>
        <taxon>asterids</taxon>
        <taxon>lamiids</taxon>
        <taxon>Solanales</taxon>
        <taxon>Solanaceae</taxon>
        <taxon>Solanoideae</taxon>
        <taxon>Datureae</taxon>
        <taxon>Datura</taxon>
    </lineage>
</organism>
<keyword evidence="3" id="KW-1185">Reference proteome</keyword>
<evidence type="ECO:0000256" key="1">
    <source>
        <dbReference type="SAM" id="MobiDB-lite"/>
    </source>
</evidence>
<evidence type="ECO:0000313" key="2">
    <source>
        <dbReference type="EMBL" id="MCD7453261.1"/>
    </source>
</evidence>
<protein>
    <submittedName>
        <fullName evidence="2">Uncharacterized protein</fullName>
    </submittedName>
</protein>
<name>A0ABS8S2I2_DATST</name>
<comment type="caution">
    <text evidence="2">The sequence shown here is derived from an EMBL/GenBank/DDBJ whole genome shotgun (WGS) entry which is preliminary data.</text>
</comment>
<evidence type="ECO:0000313" key="3">
    <source>
        <dbReference type="Proteomes" id="UP000823775"/>
    </source>
</evidence>
<reference evidence="2 3" key="1">
    <citation type="journal article" date="2021" name="BMC Genomics">
        <title>Datura genome reveals duplications of psychoactive alkaloid biosynthetic genes and high mutation rate following tissue culture.</title>
        <authorList>
            <person name="Rajewski A."/>
            <person name="Carter-House D."/>
            <person name="Stajich J."/>
            <person name="Litt A."/>
        </authorList>
    </citation>
    <scope>NUCLEOTIDE SEQUENCE [LARGE SCALE GENOMIC DNA]</scope>
    <source>
        <strain evidence="2">AR-01</strain>
    </source>
</reference>
<gene>
    <name evidence="2" type="ORF">HAX54_020301</name>
</gene>
<dbReference type="Proteomes" id="UP000823775">
    <property type="component" value="Unassembled WGS sequence"/>
</dbReference>
<accession>A0ABS8S2I2</accession>
<dbReference type="EMBL" id="JACEIK010000245">
    <property type="protein sequence ID" value="MCD7453261.1"/>
    <property type="molecule type" value="Genomic_DNA"/>
</dbReference>
<proteinExistence type="predicted"/>